<dbReference type="AlphaFoldDB" id="A0AAD8AJP9"/>
<feature type="non-terminal residue" evidence="1">
    <location>
        <position position="116"/>
    </location>
</feature>
<proteinExistence type="predicted"/>
<gene>
    <name evidence="1" type="ORF">L9F63_009279</name>
</gene>
<evidence type="ECO:0000313" key="1">
    <source>
        <dbReference type="EMBL" id="KAJ9600423.1"/>
    </source>
</evidence>
<reference evidence="1" key="2">
    <citation type="submission" date="2023-05" db="EMBL/GenBank/DDBJ databases">
        <authorList>
            <person name="Fouks B."/>
        </authorList>
    </citation>
    <scope>NUCLEOTIDE SEQUENCE</scope>
    <source>
        <strain evidence="1">Stay&amp;Tobe</strain>
        <tissue evidence="1">Testes</tissue>
    </source>
</reference>
<organism evidence="1 2">
    <name type="scientific">Diploptera punctata</name>
    <name type="common">Pacific beetle cockroach</name>
    <dbReference type="NCBI Taxonomy" id="6984"/>
    <lineage>
        <taxon>Eukaryota</taxon>
        <taxon>Metazoa</taxon>
        <taxon>Ecdysozoa</taxon>
        <taxon>Arthropoda</taxon>
        <taxon>Hexapoda</taxon>
        <taxon>Insecta</taxon>
        <taxon>Pterygota</taxon>
        <taxon>Neoptera</taxon>
        <taxon>Polyneoptera</taxon>
        <taxon>Dictyoptera</taxon>
        <taxon>Blattodea</taxon>
        <taxon>Blaberoidea</taxon>
        <taxon>Blaberidae</taxon>
        <taxon>Diplopterinae</taxon>
        <taxon>Diploptera</taxon>
    </lineage>
</organism>
<protein>
    <submittedName>
        <fullName evidence="1">Uncharacterized protein</fullName>
    </submittedName>
</protein>
<dbReference type="EMBL" id="JASPKZ010000422">
    <property type="protein sequence ID" value="KAJ9600423.1"/>
    <property type="molecule type" value="Genomic_DNA"/>
</dbReference>
<comment type="caution">
    <text evidence="1">The sequence shown here is derived from an EMBL/GenBank/DDBJ whole genome shotgun (WGS) entry which is preliminary data.</text>
</comment>
<sequence>ADEHKKLLKTNFGHTDLIDDETNVYNMLFTISRVILGVKATAYEIRHKIKFHLHELAQKESKTADLAEEANLPLREIEKCCLAVKRYLQRLWEENQNRKFPGPPGTNMNGIIKYTG</sequence>
<accession>A0AAD8AJP9</accession>
<reference evidence="1" key="1">
    <citation type="journal article" date="2023" name="IScience">
        <title>Live-bearing cockroach genome reveals convergent evolutionary mechanisms linked to viviparity in insects and beyond.</title>
        <authorList>
            <person name="Fouks B."/>
            <person name="Harrison M.C."/>
            <person name="Mikhailova A.A."/>
            <person name="Marchal E."/>
            <person name="English S."/>
            <person name="Carruthers M."/>
            <person name="Jennings E.C."/>
            <person name="Chiamaka E.L."/>
            <person name="Frigard R.A."/>
            <person name="Pippel M."/>
            <person name="Attardo G.M."/>
            <person name="Benoit J.B."/>
            <person name="Bornberg-Bauer E."/>
            <person name="Tobe S.S."/>
        </authorList>
    </citation>
    <scope>NUCLEOTIDE SEQUENCE</scope>
    <source>
        <strain evidence="1">Stay&amp;Tobe</strain>
    </source>
</reference>
<keyword evidence="2" id="KW-1185">Reference proteome</keyword>
<name>A0AAD8AJP9_DIPPU</name>
<feature type="non-terminal residue" evidence="1">
    <location>
        <position position="1"/>
    </location>
</feature>
<evidence type="ECO:0000313" key="2">
    <source>
        <dbReference type="Proteomes" id="UP001233999"/>
    </source>
</evidence>
<dbReference type="Proteomes" id="UP001233999">
    <property type="component" value="Unassembled WGS sequence"/>
</dbReference>